<evidence type="ECO:0000256" key="3">
    <source>
        <dbReference type="ARBA" id="ARBA00023242"/>
    </source>
</evidence>
<protein>
    <recommendedName>
        <fullName evidence="9">Homeobox domain-containing protein</fullName>
    </recommendedName>
</protein>
<evidence type="ECO:0000256" key="4">
    <source>
        <dbReference type="ARBA" id="ARBA00038504"/>
    </source>
</evidence>
<dbReference type="InterPro" id="IPR020479">
    <property type="entry name" value="HD_metazoa"/>
</dbReference>
<reference evidence="10 11" key="1">
    <citation type="submission" date="2024-02" db="EMBL/GenBank/DDBJ databases">
        <title>Chromosome-scale genome assembly of the rough periwinkle Littorina saxatilis.</title>
        <authorList>
            <person name="De Jode A."/>
            <person name="Faria R."/>
            <person name="Formenti G."/>
            <person name="Sims Y."/>
            <person name="Smith T.P."/>
            <person name="Tracey A."/>
            <person name="Wood J.M.D."/>
            <person name="Zagrodzka Z.B."/>
            <person name="Johannesson K."/>
            <person name="Butlin R.K."/>
            <person name="Leder E.H."/>
        </authorList>
    </citation>
    <scope>NUCLEOTIDE SEQUENCE [LARGE SCALE GENOMIC DNA]</scope>
    <source>
        <strain evidence="10">Snail1</strain>
        <tissue evidence="10">Muscle</tissue>
    </source>
</reference>
<feature type="signal peptide" evidence="8">
    <location>
        <begin position="1"/>
        <end position="16"/>
    </location>
</feature>
<feature type="domain" description="Homeobox" evidence="9">
    <location>
        <begin position="246"/>
        <end position="306"/>
    </location>
</feature>
<name>A0AAN9BF01_9CAEN</name>
<dbReference type="CDD" id="cd00086">
    <property type="entry name" value="homeodomain"/>
    <property type="match status" value="1"/>
</dbReference>
<dbReference type="GO" id="GO:0000981">
    <property type="term" value="F:DNA-binding transcription factor activity, RNA polymerase II-specific"/>
    <property type="evidence" value="ECO:0007669"/>
    <property type="project" value="InterPro"/>
</dbReference>
<dbReference type="InterPro" id="IPR001356">
    <property type="entry name" value="HD"/>
</dbReference>
<dbReference type="PRINTS" id="PR00031">
    <property type="entry name" value="HTHREPRESSR"/>
</dbReference>
<dbReference type="Pfam" id="PF00046">
    <property type="entry name" value="Homeodomain"/>
    <property type="match status" value="1"/>
</dbReference>
<keyword evidence="2 5" id="KW-0371">Homeobox</keyword>
<feature type="region of interest" description="Disordered" evidence="7">
    <location>
        <begin position="306"/>
        <end position="358"/>
    </location>
</feature>
<dbReference type="PROSITE" id="PS50071">
    <property type="entry name" value="HOMEOBOX_2"/>
    <property type="match status" value="1"/>
</dbReference>
<evidence type="ECO:0000256" key="6">
    <source>
        <dbReference type="RuleBase" id="RU000682"/>
    </source>
</evidence>
<dbReference type="SUPFAM" id="SSF46689">
    <property type="entry name" value="Homeodomain-like"/>
    <property type="match status" value="1"/>
</dbReference>
<dbReference type="Gene3D" id="1.10.10.60">
    <property type="entry name" value="Homeodomain-like"/>
    <property type="match status" value="1"/>
</dbReference>
<evidence type="ECO:0000256" key="5">
    <source>
        <dbReference type="PROSITE-ProRule" id="PRU00108"/>
    </source>
</evidence>
<dbReference type="PANTHER" id="PTHR46808:SF1">
    <property type="entry name" value="H2.0-LIKE HOMEOBOX PROTEIN"/>
    <property type="match status" value="1"/>
</dbReference>
<dbReference type="PRINTS" id="PR00024">
    <property type="entry name" value="HOMEOBOX"/>
</dbReference>
<comment type="subcellular location">
    <subcellularLocation>
        <location evidence="5 6">Nucleus</location>
    </subcellularLocation>
</comment>
<keyword evidence="3 5" id="KW-0539">Nucleus</keyword>
<comment type="caution">
    <text evidence="10">The sequence shown here is derived from an EMBL/GenBank/DDBJ whole genome shotgun (WGS) entry which is preliminary data.</text>
</comment>
<feature type="compositionally biased region" description="Low complexity" evidence="7">
    <location>
        <begin position="142"/>
        <end position="151"/>
    </location>
</feature>
<keyword evidence="11" id="KW-1185">Reference proteome</keyword>
<dbReference type="InterPro" id="IPR052497">
    <property type="entry name" value="H2.0_Homeobox_TF"/>
</dbReference>
<sequence>MFVNGCVAGWLPTGLAGYWSALAAQGVQPDPALLGPTGLSPKSKHGQTSGHHAYELLGLLHRQAQGLGVTPTSRAATYPGLPPPPHSYGYVLSYAHAHAHHRPFSPPACASNSGLAPLQKLCSSDSSAFKSLEDSRGGRGGSSPDASGPRSLKFGISRILDDDFGKSRHEKENNFRLSSIPEASRNFPLCPCHSPTCSAPSAFHHTALTAVHALQPPHYPPPSGDGLPGPYSVLNSEAGNGGHAKRKRSWSRAVFSNLQRKGLERRFAVQKYVTKPDRRQLAAMLGLTDAQVKVWFQNRRMKWRHAQQRAKVQGQSADTAEGEGDGEGHPTDNGGTSEHTDHEQQEASAKNEDIDKDDLISVTPAEEDKIDDVMGRPVMSSPRFVASPTSEHDVSAVDLTTGVIVDEVEMTQYAMHDSASDLCDSEDDESIEV</sequence>
<evidence type="ECO:0000256" key="8">
    <source>
        <dbReference type="SAM" id="SignalP"/>
    </source>
</evidence>
<proteinExistence type="inferred from homology"/>
<keyword evidence="1 5" id="KW-0238">DNA-binding</keyword>
<evidence type="ECO:0000256" key="7">
    <source>
        <dbReference type="SAM" id="MobiDB-lite"/>
    </source>
</evidence>
<evidence type="ECO:0000256" key="2">
    <source>
        <dbReference type="ARBA" id="ARBA00023155"/>
    </source>
</evidence>
<evidence type="ECO:0000256" key="1">
    <source>
        <dbReference type="ARBA" id="ARBA00023125"/>
    </source>
</evidence>
<dbReference type="InterPro" id="IPR000047">
    <property type="entry name" value="HTH_motif"/>
</dbReference>
<dbReference type="InterPro" id="IPR017970">
    <property type="entry name" value="Homeobox_CS"/>
</dbReference>
<dbReference type="GO" id="GO:0043565">
    <property type="term" value="F:sequence-specific DNA binding"/>
    <property type="evidence" value="ECO:0007669"/>
    <property type="project" value="TreeGrafter"/>
</dbReference>
<organism evidence="10 11">
    <name type="scientific">Littorina saxatilis</name>
    <dbReference type="NCBI Taxonomy" id="31220"/>
    <lineage>
        <taxon>Eukaryota</taxon>
        <taxon>Metazoa</taxon>
        <taxon>Spiralia</taxon>
        <taxon>Lophotrochozoa</taxon>
        <taxon>Mollusca</taxon>
        <taxon>Gastropoda</taxon>
        <taxon>Caenogastropoda</taxon>
        <taxon>Littorinimorpha</taxon>
        <taxon>Littorinoidea</taxon>
        <taxon>Littorinidae</taxon>
        <taxon>Littorina</taxon>
    </lineage>
</organism>
<feature type="region of interest" description="Disordered" evidence="7">
    <location>
        <begin position="129"/>
        <end position="152"/>
    </location>
</feature>
<dbReference type="Proteomes" id="UP001374579">
    <property type="component" value="Unassembled WGS sequence"/>
</dbReference>
<dbReference type="SMART" id="SM00389">
    <property type="entry name" value="HOX"/>
    <property type="match status" value="1"/>
</dbReference>
<dbReference type="GO" id="GO:0005634">
    <property type="term" value="C:nucleus"/>
    <property type="evidence" value="ECO:0007669"/>
    <property type="project" value="UniProtKB-SubCell"/>
</dbReference>
<gene>
    <name evidence="10" type="ORF">V1264_019275</name>
</gene>
<feature type="DNA-binding region" description="Homeobox" evidence="5">
    <location>
        <begin position="248"/>
        <end position="307"/>
    </location>
</feature>
<dbReference type="InterPro" id="IPR009057">
    <property type="entry name" value="Homeodomain-like_sf"/>
</dbReference>
<feature type="chain" id="PRO_5042957543" description="Homeobox domain-containing protein" evidence="8">
    <location>
        <begin position="17"/>
        <end position="433"/>
    </location>
</feature>
<keyword evidence="8" id="KW-0732">Signal</keyword>
<dbReference type="AlphaFoldDB" id="A0AAN9BF01"/>
<evidence type="ECO:0000313" key="10">
    <source>
        <dbReference type="EMBL" id="KAK7104580.1"/>
    </source>
</evidence>
<feature type="compositionally biased region" description="Basic and acidic residues" evidence="7">
    <location>
        <begin position="338"/>
        <end position="358"/>
    </location>
</feature>
<dbReference type="PROSITE" id="PS00027">
    <property type="entry name" value="HOMEOBOX_1"/>
    <property type="match status" value="1"/>
</dbReference>
<dbReference type="PANTHER" id="PTHR46808">
    <property type="entry name" value="H2.0-LIKE HOMEOBOX PROTEIN"/>
    <property type="match status" value="1"/>
</dbReference>
<comment type="similarity">
    <text evidence="4">Belongs to the H2.0 homeobox family.</text>
</comment>
<evidence type="ECO:0000313" key="11">
    <source>
        <dbReference type="Proteomes" id="UP001374579"/>
    </source>
</evidence>
<dbReference type="EMBL" id="JBAMIC010000008">
    <property type="protein sequence ID" value="KAK7104580.1"/>
    <property type="molecule type" value="Genomic_DNA"/>
</dbReference>
<evidence type="ECO:0000259" key="9">
    <source>
        <dbReference type="PROSITE" id="PS50071"/>
    </source>
</evidence>
<accession>A0AAN9BF01</accession>